<reference evidence="1" key="1">
    <citation type="journal article" date="2019" name="MBio">
        <title>Virus Genomes from Deep Sea Sediments Expand the Ocean Megavirome and Support Independent Origins of Viral Gigantism.</title>
        <authorList>
            <person name="Backstrom D."/>
            <person name="Yutin N."/>
            <person name="Jorgensen S.L."/>
            <person name="Dharamshi J."/>
            <person name="Homa F."/>
            <person name="Zaremba-Niedwiedzka K."/>
            <person name="Spang A."/>
            <person name="Wolf Y.I."/>
            <person name="Koonin E.V."/>
            <person name="Ettema T.J."/>
        </authorList>
    </citation>
    <scope>NUCLEOTIDE SEQUENCE</scope>
</reference>
<gene>
    <name evidence="1" type="ORF">LCMAC101_04780</name>
</gene>
<accession>A0A481YRI9</accession>
<protein>
    <submittedName>
        <fullName evidence="1">Uncharacterized protein</fullName>
    </submittedName>
</protein>
<proteinExistence type="predicted"/>
<organism evidence="1">
    <name type="scientific">Marseillevirus LCMAC101</name>
    <dbReference type="NCBI Taxonomy" id="2506602"/>
    <lineage>
        <taxon>Viruses</taxon>
        <taxon>Varidnaviria</taxon>
        <taxon>Bamfordvirae</taxon>
        <taxon>Nucleocytoviricota</taxon>
        <taxon>Megaviricetes</taxon>
        <taxon>Pimascovirales</taxon>
        <taxon>Pimascovirales incertae sedis</taxon>
        <taxon>Marseilleviridae</taxon>
    </lineage>
</organism>
<evidence type="ECO:0000313" key="1">
    <source>
        <dbReference type="EMBL" id="QBK85883.1"/>
    </source>
</evidence>
<sequence>MIYDFYSFGGEAGEPLEIENFEKDKDWSWRLLKARQIILPLKEYQGTTIFFSAERQKRLEYYCALRSEMKNDGKYMGTWKFFEEDEDKENKLHIDKLNIPSQDPKIIIVLDYHVFGRYGEKSKPLRLIETCSRWNEEFDSQIYICAYVDPLSDNHAKLLARFDDPAFQRVFEGLFVVPVTTRRRTIVPDEVLSSIERDEDMPFIYIDRPEGHGSWDRLLLSHKDRVGTTEEYIRKRLEVNSEESSEED</sequence>
<name>A0A481YRI9_9VIRU</name>
<dbReference type="EMBL" id="MK500328">
    <property type="protein sequence ID" value="QBK85883.1"/>
    <property type="molecule type" value="Genomic_DNA"/>
</dbReference>